<organism evidence="8 9">
    <name type="scientific">Gibbsiella quercinecans</name>
    <dbReference type="NCBI Taxonomy" id="929813"/>
    <lineage>
        <taxon>Bacteria</taxon>
        <taxon>Pseudomonadati</taxon>
        <taxon>Pseudomonadota</taxon>
        <taxon>Gammaproteobacteria</taxon>
        <taxon>Enterobacterales</taxon>
        <taxon>Yersiniaceae</taxon>
        <taxon>Gibbsiella</taxon>
    </lineage>
</organism>
<evidence type="ECO:0000313" key="8">
    <source>
        <dbReference type="EMBL" id="ATA18202.1"/>
    </source>
</evidence>
<dbReference type="Gene3D" id="2.40.50.100">
    <property type="match status" value="1"/>
</dbReference>
<dbReference type="Pfam" id="PF00005">
    <property type="entry name" value="ABC_tran"/>
    <property type="match status" value="1"/>
</dbReference>
<dbReference type="EMBL" id="CP014136">
    <property type="protein sequence ID" value="ATA18202.1"/>
    <property type="molecule type" value="Genomic_DNA"/>
</dbReference>
<reference evidence="8 9" key="1">
    <citation type="submission" date="2016-01" db="EMBL/GenBank/DDBJ databases">
        <authorList>
            <person name="Oliw E.H."/>
        </authorList>
    </citation>
    <scope>NUCLEOTIDE SEQUENCE [LARGE SCALE GENOMIC DNA]</scope>
    <source>
        <strain evidence="8 9">FRB97</strain>
    </source>
</reference>
<evidence type="ECO:0000256" key="6">
    <source>
        <dbReference type="ARBA" id="ARBA00023065"/>
    </source>
</evidence>
<dbReference type="SUPFAM" id="SSF50331">
    <property type="entry name" value="MOP-like"/>
    <property type="match status" value="1"/>
</dbReference>
<keyword evidence="4" id="KW-0067">ATP-binding</keyword>
<dbReference type="InterPro" id="IPR003439">
    <property type="entry name" value="ABC_transporter-like_ATP-bd"/>
</dbReference>
<evidence type="ECO:0000256" key="3">
    <source>
        <dbReference type="ARBA" id="ARBA00022741"/>
    </source>
</evidence>
<dbReference type="GO" id="GO:0015697">
    <property type="term" value="P:quaternary ammonium group transport"/>
    <property type="evidence" value="ECO:0007669"/>
    <property type="project" value="UniProtKB-ARBA"/>
</dbReference>
<keyword evidence="9" id="KW-1185">Reference proteome</keyword>
<dbReference type="InterPro" id="IPR003593">
    <property type="entry name" value="AAA+_ATPase"/>
</dbReference>
<evidence type="ECO:0000256" key="2">
    <source>
        <dbReference type="ARBA" id="ARBA00022496"/>
    </source>
</evidence>
<keyword evidence="1" id="KW-0813">Transport</keyword>
<accession>A0A250AWX5</accession>
<dbReference type="OrthoDB" id="9802264at2"/>
<name>A0A250AWX5_9GAMM</name>
<dbReference type="InterPro" id="IPR008995">
    <property type="entry name" value="Mo/tungstate-bd_C_term_dom"/>
</dbReference>
<evidence type="ECO:0000313" key="9">
    <source>
        <dbReference type="Proteomes" id="UP000217182"/>
    </source>
</evidence>
<gene>
    <name evidence="8" type="ORF">AWC35_01885</name>
</gene>
<dbReference type="PROSITE" id="PS00211">
    <property type="entry name" value="ABC_TRANSPORTER_1"/>
    <property type="match status" value="1"/>
</dbReference>
<dbReference type="SMART" id="SM00382">
    <property type="entry name" value="AAA"/>
    <property type="match status" value="1"/>
</dbReference>
<protein>
    <recommendedName>
        <fullName evidence="7">ABC transporter domain-containing protein</fullName>
    </recommendedName>
</protein>
<dbReference type="InterPro" id="IPR050093">
    <property type="entry name" value="ABC_SmlMolc_Importer"/>
</dbReference>
<evidence type="ECO:0000256" key="1">
    <source>
        <dbReference type="ARBA" id="ARBA00022448"/>
    </source>
</evidence>
<dbReference type="Gene3D" id="3.40.50.300">
    <property type="entry name" value="P-loop containing nucleotide triphosphate hydrolases"/>
    <property type="match status" value="1"/>
</dbReference>
<dbReference type="GO" id="GO:0016887">
    <property type="term" value="F:ATP hydrolysis activity"/>
    <property type="evidence" value="ECO:0007669"/>
    <property type="project" value="InterPro"/>
</dbReference>
<sequence length="381" mass="42155">MSHIEINALRKRYPNGAGLARLDLTIEHGEFFVLLGPSGCGKTTALRCLAGLEIPDSGWISLDNTRVVEPQQGRFVAPQHRMLGMVFQSYALWPHMTVEQNVAYPLKARRYSRSARVQAVEDALTLVDLNAVAHRYPGELSGGQQQRVALARALAARPTLVLFDEPLSNLDAQLRIRLRQELRRVHHEVNYTAVYVTHDQDEALALADRIAVMRDGRIEQLGTPVQIFQHPETRFVAEFVGFDNFLSGRVRSTDKGSMTVAVPGLAHPVNARAMRHFAVGEPVELAIRSGNLQWSLTGDRLSANTVPVALIDAQYQGDAYQCVFSCSTGIRLNARLSVHQWHEMTSSVPSSEGGFLHFPADALVALPVELLSTSNKLEELP</sequence>
<dbReference type="SUPFAM" id="SSF52540">
    <property type="entry name" value="P-loop containing nucleoside triphosphate hydrolases"/>
    <property type="match status" value="1"/>
</dbReference>
<dbReference type="GO" id="GO:0005524">
    <property type="term" value="F:ATP binding"/>
    <property type="evidence" value="ECO:0007669"/>
    <property type="project" value="UniProtKB-KW"/>
</dbReference>
<dbReference type="PANTHER" id="PTHR42781:SF4">
    <property type="entry name" value="SPERMIDINE_PUTRESCINE IMPORT ATP-BINDING PROTEIN POTA"/>
    <property type="match status" value="1"/>
</dbReference>
<proteinExistence type="predicted"/>
<evidence type="ECO:0000259" key="7">
    <source>
        <dbReference type="PROSITE" id="PS50893"/>
    </source>
</evidence>
<feature type="domain" description="ABC transporter" evidence="7">
    <location>
        <begin position="4"/>
        <end position="240"/>
    </location>
</feature>
<dbReference type="InterPro" id="IPR027417">
    <property type="entry name" value="P-loop_NTPase"/>
</dbReference>
<keyword evidence="6" id="KW-0406">Ion transport</keyword>
<dbReference type="PANTHER" id="PTHR42781">
    <property type="entry name" value="SPERMIDINE/PUTRESCINE IMPORT ATP-BINDING PROTEIN POTA"/>
    <property type="match status" value="1"/>
</dbReference>
<evidence type="ECO:0000256" key="5">
    <source>
        <dbReference type="ARBA" id="ARBA00023004"/>
    </source>
</evidence>
<keyword evidence="2" id="KW-0410">Iron transport</keyword>
<dbReference type="Proteomes" id="UP000217182">
    <property type="component" value="Chromosome"/>
</dbReference>
<dbReference type="GO" id="GO:0006826">
    <property type="term" value="P:iron ion transport"/>
    <property type="evidence" value="ECO:0007669"/>
    <property type="project" value="UniProtKB-KW"/>
</dbReference>
<dbReference type="FunFam" id="3.40.50.300:FF:000425">
    <property type="entry name" value="Probable ABC transporter, ATP-binding subunit"/>
    <property type="match status" value="1"/>
</dbReference>
<dbReference type="KEGG" id="gqu:AWC35_01885"/>
<dbReference type="AlphaFoldDB" id="A0A250AWX5"/>
<evidence type="ECO:0000256" key="4">
    <source>
        <dbReference type="ARBA" id="ARBA00022840"/>
    </source>
</evidence>
<dbReference type="RefSeq" id="WP_095844795.1">
    <property type="nucleotide sequence ID" value="NZ_CP014136.1"/>
</dbReference>
<dbReference type="InterPro" id="IPR017871">
    <property type="entry name" value="ABC_transporter-like_CS"/>
</dbReference>
<keyword evidence="3" id="KW-0547">Nucleotide-binding</keyword>
<keyword evidence="5" id="KW-0408">Iron</keyword>
<dbReference type="PROSITE" id="PS50893">
    <property type="entry name" value="ABC_TRANSPORTER_2"/>
    <property type="match status" value="1"/>
</dbReference>